<feature type="non-terminal residue" evidence="2">
    <location>
        <position position="1"/>
    </location>
</feature>
<evidence type="ECO:0000313" key="2">
    <source>
        <dbReference type="EMBL" id="KAJ7032596.1"/>
    </source>
</evidence>
<gene>
    <name evidence="2" type="ORF">C8F04DRAFT_918498</name>
</gene>
<keyword evidence="3" id="KW-1185">Reference proteome</keyword>
<organism evidence="2 3">
    <name type="scientific">Mycena alexandri</name>
    <dbReference type="NCBI Taxonomy" id="1745969"/>
    <lineage>
        <taxon>Eukaryota</taxon>
        <taxon>Fungi</taxon>
        <taxon>Dikarya</taxon>
        <taxon>Basidiomycota</taxon>
        <taxon>Agaricomycotina</taxon>
        <taxon>Agaricomycetes</taxon>
        <taxon>Agaricomycetidae</taxon>
        <taxon>Agaricales</taxon>
        <taxon>Marasmiineae</taxon>
        <taxon>Mycenaceae</taxon>
        <taxon>Mycena</taxon>
    </lineage>
</organism>
<dbReference type="EMBL" id="JARJCM010000072">
    <property type="protein sequence ID" value="KAJ7032596.1"/>
    <property type="molecule type" value="Genomic_DNA"/>
</dbReference>
<dbReference type="AlphaFoldDB" id="A0AAD6SR95"/>
<dbReference type="Pfam" id="PF22974">
    <property type="entry name" value="DUF7029"/>
    <property type="match status" value="1"/>
</dbReference>
<reference evidence="2" key="1">
    <citation type="submission" date="2023-03" db="EMBL/GenBank/DDBJ databases">
        <title>Massive genome expansion in bonnet fungi (Mycena s.s.) driven by repeated elements and novel gene families across ecological guilds.</title>
        <authorList>
            <consortium name="Lawrence Berkeley National Laboratory"/>
            <person name="Harder C.B."/>
            <person name="Miyauchi S."/>
            <person name="Viragh M."/>
            <person name="Kuo A."/>
            <person name="Thoen E."/>
            <person name="Andreopoulos B."/>
            <person name="Lu D."/>
            <person name="Skrede I."/>
            <person name="Drula E."/>
            <person name="Henrissat B."/>
            <person name="Morin E."/>
            <person name="Kohler A."/>
            <person name="Barry K."/>
            <person name="LaButti K."/>
            <person name="Morin E."/>
            <person name="Salamov A."/>
            <person name="Lipzen A."/>
            <person name="Mereny Z."/>
            <person name="Hegedus B."/>
            <person name="Baldrian P."/>
            <person name="Stursova M."/>
            <person name="Weitz H."/>
            <person name="Taylor A."/>
            <person name="Grigoriev I.V."/>
            <person name="Nagy L.G."/>
            <person name="Martin F."/>
            <person name="Kauserud H."/>
        </authorList>
    </citation>
    <scope>NUCLEOTIDE SEQUENCE</scope>
    <source>
        <strain evidence="2">CBHHK200</strain>
    </source>
</reference>
<proteinExistence type="predicted"/>
<dbReference type="Proteomes" id="UP001218188">
    <property type="component" value="Unassembled WGS sequence"/>
</dbReference>
<feature type="domain" description="DUF7029" evidence="1">
    <location>
        <begin position="1"/>
        <end position="97"/>
    </location>
</feature>
<evidence type="ECO:0000313" key="3">
    <source>
        <dbReference type="Proteomes" id="UP001218188"/>
    </source>
</evidence>
<dbReference type="InterPro" id="IPR054293">
    <property type="entry name" value="DUF7029"/>
</dbReference>
<feature type="non-terminal residue" evidence="2">
    <location>
        <position position="111"/>
    </location>
</feature>
<protein>
    <recommendedName>
        <fullName evidence="1">DUF7029 domain-containing protein</fullName>
    </recommendedName>
</protein>
<evidence type="ECO:0000259" key="1">
    <source>
        <dbReference type="Pfam" id="PF22974"/>
    </source>
</evidence>
<name>A0AAD6SR95_9AGAR</name>
<accession>A0AAD6SR95</accession>
<comment type="caution">
    <text evidence="2">The sequence shown here is derived from an EMBL/GenBank/DDBJ whole genome shotgun (WGS) entry which is preliminary data.</text>
</comment>
<sequence length="111" mass="12037">PAVSLARSHHILSVDCDSHPGNISVTFDTAVSFQTALDDWSQPQHEGILLISYVAGCGAGVATSERSFHIVTNITGSLKNLTVMGQMKTIPIHETVHPDQEIRLNVVTYQL</sequence>